<gene>
    <name evidence="1" type="ORF">H8718_14785</name>
</gene>
<dbReference type="Proteomes" id="UP000655830">
    <property type="component" value="Unassembled WGS sequence"/>
</dbReference>
<dbReference type="InterPro" id="IPR006379">
    <property type="entry name" value="HAD-SF_hydro_IIB"/>
</dbReference>
<dbReference type="InterPro" id="IPR036412">
    <property type="entry name" value="HAD-like_sf"/>
</dbReference>
<dbReference type="EMBL" id="JACRSY010000028">
    <property type="protein sequence ID" value="MBC8580784.1"/>
    <property type="molecule type" value="Genomic_DNA"/>
</dbReference>
<dbReference type="SFLD" id="SFLDS00003">
    <property type="entry name" value="Haloacid_Dehalogenase"/>
    <property type="match status" value="1"/>
</dbReference>
<dbReference type="GO" id="GO:0000287">
    <property type="term" value="F:magnesium ion binding"/>
    <property type="evidence" value="ECO:0007669"/>
    <property type="project" value="TreeGrafter"/>
</dbReference>
<reference evidence="1" key="1">
    <citation type="submission" date="2020-08" db="EMBL/GenBank/DDBJ databases">
        <title>Genome public.</title>
        <authorList>
            <person name="Liu C."/>
            <person name="Sun Q."/>
        </authorList>
    </citation>
    <scope>NUCLEOTIDE SEQUENCE</scope>
    <source>
        <strain evidence="1">NSJ-12</strain>
    </source>
</reference>
<dbReference type="InterPro" id="IPR023214">
    <property type="entry name" value="HAD_sf"/>
</dbReference>
<evidence type="ECO:0000313" key="1">
    <source>
        <dbReference type="EMBL" id="MBC8580784.1"/>
    </source>
</evidence>
<dbReference type="NCBIfam" id="TIGR00099">
    <property type="entry name" value="Cof-subfamily"/>
    <property type="match status" value="1"/>
</dbReference>
<proteinExistence type="predicted"/>
<dbReference type="AlphaFoldDB" id="A0A926EJL5"/>
<dbReference type="SFLD" id="SFLDG01140">
    <property type="entry name" value="C2.B:_Phosphomannomutase_and_P"/>
    <property type="match status" value="1"/>
</dbReference>
<dbReference type="GO" id="GO:0005829">
    <property type="term" value="C:cytosol"/>
    <property type="evidence" value="ECO:0007669"/>
    <property type="project" value="TreeGrafter"/>
</dbReference>
<dbReference type="Gene3D" id="3.30.1240.10">
    <property type="match status" value="1"/>
</dbReference>
<accession>A0A926EJL5</accession>
<sequence length="258" mass="29455">MIKLIISDLDGTLADNKGQIPEEAFTVIEDLEKKNIHFAVATGRQCATVENDFKSVLDKIYVIADNGALIKHKGKCVGVTYLEQEKAREVIEEVKRLENIEMIISCEDTAYKITKDKAFHEEVSKYYYSLSYVQDQSLIEASIIKLALYNKDGITKEFETWLREKWGEDFSITVSGRNWVDIGSLYTSKGMAVKMLKEQLIIEKENCMAFGDYFNDVSMLAEAEESYVMEHAPEEMKAYGKYSLDEGSVLKVIKERCL</sequence>
<dbReference type="InterPro" id="IPR000150">
    <property type="entry name" value="Cof"/>
</dbReference>
<dbReference type="NCBIfam" id="TIGR01484">
    <property type="entry name" value="HAD-SF-IIB"/>
    <property type="match status" value="1"/>
</dbReference>
<name>A0A926EJL5_9FIRM</name>
<comment type="caution">
    <text evidence="1">The sequence shown here is derived from an EMBL/GenBank/DDBJ whole genome shotgun (WGS) entry which is preliminary data.</text>
</comment>
<dbReference type="PANTHER" id="PTHR10000:SF8">
    <property type="entry name" value="HAD SUPERFAMILY HYDROLASE-LIKE, TYPE 3"/>
    <property type="match status" value="1"/>
</dbReference>
<organism evidence="1 2">
    <name type="scientific">Zhenhengia yiwuensis</name>
    <dbReference type="NCBI Taxonomy" id="2763666"/>
    <lineage>
        <taxon>Bacteria</taxon>
        <taxon>Bacillati</taxon>
        <taxon>Bacillota</taxon>
        <taxon>Clostridia</taxon>
        <taxon>Lachnospirales</taxon>
        <taxon>Lachnospiraceae</taxon>
        <taxon>Zhenhengia</taxon>
    </lineage>
</organism>
<dbReference type="GO" id="GO:0016791">
    <property type="term" value="F:phosphatase activity"/>
    <property type="evidence" value="ECO:0007669"/>
    <property type="project" value="TreeGrafter"/>
</dbReference>
<dbReference type="RefSeq" id="WP_249333492.1">
    <property type="nucleotide sequence ID" value="NZ_JACRSY010000028.1"/>
</dbReference>
<protein>
    <submittedName>
        <fullName evidence="1">HAD family phosphatase</fullName>
    </submittedName>
</protein>
<evidence type="ECO:0000313" key="2">
    <source>
        <dbReference type="Proteomes" id="UP000655830"/>
    </source>
</evidence>
<dbReference type="PANTHER" id="PTHR10000">
    <property type="entry name" value="PHOSPHOSERINE PHOSPHATASE"/>
    <property type="match status" value="1"/>
</dbReference>
<dbReference type="Pfam" id="PF08282">
    <property type="entry name" value="Hydrolase_3"/>
    <property type="match status" value="1"/>
</dbReference>
<dbReference type="Gene3D" id="3.40.50.1000">
    <property type="entry name" value="HAD superfamily/HAD-like"/>
    <property type="match status" value="1"/>
</dbReference>
<dbReference type="SUPFAM" id="SSF56784">
    <property type="entry name" value="HAD-like"/>
    <property type="match status" value="1"/>
</dbReference>
<keyword evidence="2" id="KW-1185">Reference proteome</keyword>